<evidence type="ECO:0000256" key="6">
    <source>
        <dbReference type="ARBA" id="ARBA00022842"/>
    </source>
</evidence>
<dbReference type="GO" id="GO:0005737">
    <property type="term" value="C:cytoplasm"/>
    <property type="evidence" value="ECO:0007669"/>
    <property type="project" value="UniProtKB-SubCell"/>
</dbReference>
<gene>
    <name evidence="8" type="primary">purA</name>
    <name evidence="11" type="ORF">FYJ85_14875</name>
</gene>
<comment type="cofactor">
    <cofactor evidence="8">
        <name>Mg(2+)</name>
        <dbReference type="ChEBI" id="CHEBI:18420"/>
    </cofactor>
    <text evidence="8">Binds 1 Mg(2+) ion per subunit.</text>
</comment>
<feature type="binding site" evidence="8">
    <location>
        <position position="40"/>
    </location>
    <ligand>
        <name>Mg(2+)</name>
        <dbReference type="ChEBI" id="CHEBI:18420"/>
    </ligand>
</feature>
<evidence type="ECO:0000256" key="2">
    <source>
        <dbReference type="ARBA" id="ARBA00022598"/>
    </source>
</evidence>
<dbReference type="GO" id="GO:0046040">
    <property type="term" value="P:IMP metabolic process"/>
    <property type="evidence" value="ECO:0007669"/>
    <property type="project" value="TreeGrafter"/>
</dbReference>
<feature type="binding site" description="in other chain" evidence="8">
    <location>
        <position position="128"/>
    </location>
    <ligand>
        <name>IMP</name>
        <dbReference type="ChEBI" id="CHEBI:58053"/>
        <note>ligand shared between dimeric partners</note>
    </ligand>
</feature>
<evidence type="ECO:0000256" key="10">
    <source>
        <dbReference type="RuleBase" id="RU000520"/>
    </source>
</evidence>
<evidence type="ECO:0000256" key="8">
    <source>
        <dbReference type="HAMAP-Rule" id="MF_00011"/>
    </source>
</evidence>
<evidence type="ECO:0000256" key="9">
    <source>
        <dbReference type="PROSITE-ProRule" id="PRU10134"/>
    </source>
</evidence>
<keyword evidence="2 8" id="KW-0436">Ligase</keyword>
<dbReference type="Gene3D" id="3.40.440.10">
    <property type="entry name" value="Adenylosuccinate Synthetase, subunit A, domain 1"/>
    <property type="match status" value="1"/>
</dbReference>
<feature type="binding site" evidence="8">
    <location>
        <position position="142"/>
    </location>
    <ligand>
        <name>IMP</name>
        <dbReference type="ChEBI" id="CHEBI:58053"/>
        <note>ligand shared between dimeric partners</note>
    </ligand>
</feature>
<feature type="binding site" description="in other chain" evidence="8">
    <location>
        <begin position="13"/>
        <end position="16"/>
    </location>
    <ligand>
        <name>IMP</name>
        <dbReference type="ChEBI" id="CHEBI:58053"/>
        <note>ligand shared between dimeric partners</note>
    </ligand>
</feature>
<keyword evidence="7 8" id="KW-0342">GTP-binding</keyword>
<evidence type="ECO:0000313" key="11">
    <source>
        <dbReference type="EMBL" id="MST98324.1"/>
    </source>
</evidence>
<dbReference type="CDD" id="cd03108">
    <property type="entry name" value="AdSS"/>
    <property type="match status" value="1"/>
</dbReference>
<keyword evidence="6 8" id="KW-0460">Magnesium</keyword>
<evidence type="ECO:0000256" key="7">
    <source>
        <dbReference type="ARBA" id="ARBA00023134"/>
    </source>
</evidence>
<evidence type="ECO:0000256" key="3">
    <source>
        <dbReference type="ARBA" id="ARBA00022723"/>
    </source>
</evidence>
<comment type="subunit">
    <text evidence="1 8">Homodimer.</text>
</comment>
<dbReference type="UniPathway" id="UPA00075">
    <property type="reaction ID" value="UER00335"/>
</dbReference>
<organism evidence="11 12">
    <name type="scientific">Victivallis lenta</name>
    <dbReference type="NCBI Taxonomy" id="2606640"/>
    <lineage>
        <taxon>Bacteria</taxon>
        <taxon>Pseudomonadati</taxon>
        <taxon>Lentisphaerota</taxon>
        <taxon>Lentisphaeria</taxon>
        <taxon>Victivallales</taxon>
        <taxon>Victivallaceae</taxon>
        <taxon>Victivallis</taxon>
    </lineage>
</organism>
<accession>A0A844G5T8</accession>
<feature type="binding site" description="in other chain" evidence="8">
    <location>
        <position position="222"/>
    </location>
    <ligand>
        <name>IMP</name>
        <dbReference type="ChEBI" id="CHEBI:58053"/>
        <note>ligand shared between dimeric partners</note>
    </ligand>
</feature>
<feature type="binding site" evidence="8">
    <location>
        <position position="13"/>
    </location>
    <ligand>
        <name>Mg(2+)</name>
        <dbReference type="ChEBI" id="CHEBI:18420"/>
    </ligand>
</feature>
<keyword evidence="8" id="KW-0963">Cytoplasm</keyword>
<dbReference type="InterPro" id="IPR042109">
    <property type="entry name" value="Adenylosuccinate_synth_dom1"/>
</dbReference>
<protein>
    <recommendedName>
        <fullName evidence="8 10">Adenylosuccinate synthetase</fullName>
        <shortName evidence="8">AMPSase</shortName>
        <shortName evidence="8">AdSS</shortName>
        <ecNumber evidence="8 10">6.3.4.4</ecNumber>
    </recommendedName>
    <alternativeName>
        <fullName evidence="8">IMP--aspartate ligase</fullName>
    </alternativeName>
</protein>
<comment type="catalytic activity">
    <reaction evidence="8 10">
        <text>IMP + L-aspartate + GTP = N(6)-(1,2-dicarboxyethyl)-AMP + GDP + phosphate + 2 H(+)</text>
        <dbReference type="Rhea" id="RHEA:15753"/>
        <dbReference type="ChEBI" id="CHEBI:15378"/>
        <dbReference type="ChEBI" id="CHEBI:29991"/>
        <dbReference type="ChEBI" id="CHEBI:37565"/>
        <dbReference type="ChEBI" id="CHEBI:43474"/>
        <dbReference type="ChEBI" id="CHEBI:57567"/>
        <dbReference type="ChEBI" id="CHEBI:58053"/>
        <dbReference type="ChEBI" id="CHEBI:58189"/>
        <dbReference type="EC" id="6.3.4.4"/>
    </reaction>
</comment>
<feature type="binding site" evidence="8">
    <location>
        <begin position="297"/>
        <end position="303"/>
    </location>
    <ligand>
        <name>substrate</name>
    </ligand>
</feature>
<dbReference type="NCBIfam" id="TIGR00184">
    <property type="entry name" value="purA"/>
    <property type="match status" value="1"/>
</dbReference>
<evidence type="ECO:0000313" key="12">
    <source>
        <dbReference type="Proteomes" id="UP000435649"/>
    </source>
</evidence>
<dbReference type="Gene3D" id="3.90.170.10">
    <property type="entry name" value="Adenylosuccinate Synthetase, subunit A, domain 3"/>
    <property type="match status" value="1"/>
</dbReference>
<dbReference type="EMBL" id="VUNS01000017">
    <property type="protein sequence ID" value="MST98324.1"/>
    <property type="molecule type" value="Genomic_DNA"/>
</dbReference>
<feature type="binding site" description="in other chain" evidence="8">
    <location>
        <position position="301"/>
    </location>
    <ligand>
        <name>IMP</name>
        <dbReference type="ChEBI" id="CHEBI:58053"/>
        <note>ligand shared between dimeric partners</note>
    </ligand>
</feature>
<feature type="active site" evidence="9">
    <location>
        <position position="139"/>
    </location>
</feature>
<dbReference type="PANTHER" id="PTHR11846:SF0">
    <property type="entry name" value="ADENYLOSUCCINATE SYNTHETASE"/>
    <property type="match status" value="1"/>
</dbReference>
<dbReference type="RefSeq" id="WP_106054715.1">
    <property type="nucleotide sequence ID" value="NZ_DBFCGB010000005.1"/>
</dbReference>
<dbReference type="GO" id="GO:0005525">
    <property type="term" value="F:GTP binding"/>
    <property type="evidence" value="ECO:0007669"/>
    <property type="project" value="UniProtKB-UniRule"/>
</dbReference>
<dbReference type="GO" id="GO:0000287">
    <property type="term" value="F:magnesium ion binding"/>
    <property type="evidence" value="ECO:0007669"/>
    <property type="project" value="UniProtKB-UniRule"/>
</dbReference>
<sequence length="422" mass="46318">MPVDILVGTQWGDEGKGKLIDVLTRDVDMVIRFQGGNNAGHTVEIGDEHYVLHLIPSGIFRPNVVNVIGNGLVVDVLGLVEEMKGIAAKGFPVDNIRLSNRAQLIFEYHKRADALKESSAGTKKIGTTKRGIGPAYADKMNRTGIRGIDLTRPERLEEQFRAEAAKYNKQFAEHGIAPLDIDAEWERVREAADYLKDYVCDTVYLINDAIKSGRKILCEGAQAALLDIDHGTYPFVTSSNTVSGGACTGAGIAPQKIRDVWGVIKAYTTRVGEGPFPTELFDQDGETLRQVGHEFGATTGRPRRCGWFDAVAGRYACMVDGVNKLAVTKLDVLDSFDKIGVCVAYEIDGKVTKEFPASVEELAAARPVLEWLPGWKQDISGVSSYDELPENAKKYLERITELVDSELAIVSVGPRRDQTFEI</sequence>
<keyword evidence="3 8" id="KW-0479">Metal-binding</keyword>
<comment type="caution">
    <text evidence="11">The sequence shown here is derived from an EMBL/GenBank/DDBJ whole genome shotgun (WGS) entry which is preliminary data.</text>
</comment>
<dbReference type="Pfam" id="PF00709">
    <property type="entry name" value="Adenylsucc_synt"/>
    <property type="match status" value="1"/>
</dbReference>
<dbReference type="FunFam" id="3.90.170.10:FF:000001">
    <property type="entry name" value="Adenylosuccinate synthetase"/>
    <property type="match status" value="1"/>
</dbReference>
<dbReference type="FunFam" id="1.10.300.10:FF:000001">
    <property type="entry name" value="Adenylosuccinate synthetase"/>
    <property type="match status" value="1"/>
</dbReference>
<keyword evidence="12" id="KW-1185">Reference proteome</keyword>
<feature type="binding site" evidence="8">
    <location>
        <position position="303"/>
    </location>
    <ligand>
        <name>GTP</name>
        <dbReference type="ChEBI" id="CHEBI:37565"/>
    </ligand>
</feature>
<dbReference type="GO" id="GO:0004019">
    <property type="term" value="F:adenylosuccinate synthase activity"/>
    <property type="evidence" value="ECO:0007669"/>
    <property type="project" value="UniProtKB-UniRule"/>
</dbReference>
<evidence type="ECO:0000256" key="5">
    <source>
        <dbReference type="ARBA" id="ARBA00022755"/>
    </source>
</evidence>
<feature type="active site" description="Proton donor" evidence="8">
    <location>
        <position position="41"/>
    </location>
</feature>
<dbReference type="Gene3D" id="1.10.300.10">
    <property type="entry name" value="Adenylosuccinate Synthetase, subunit A, domain 2"/>
    <property type="match status" value="1"/>
</dbReference>
<reference evidence="11 12" key="1">
    <citation type="submission" date="2019-08" db="EMBL/GenBank/DDBJ databases">
        <title>In-depth cultivation of the pig gut microbiome towards novel bacterial diversity and tailored functional studies.</title>
        <authorList>
            <person name="Wylensek D."/>
            <person name="Hitch T.C.A."/>
            <person name="Clavel T."/>
        </authorList>
    </citation>
    <scope>NUCLEOTIDE SEQUENCE [LARGE SCALE GENOMIC DNA]</scope>
    <source>
        <strain evidence="11 12">BBE-744-WT-12</strain>
    </source>
</reference>
<dbReference type="InterPro" id="IPR027417">
    <property type="entry name" value="P-loop_NTPase"/>
</dbReference>
<dbReference type="InterPro" id="IPR018220">
    <property type="entry name" value="Adenylosuccin_syn_GTP-bd"/>
</dbReference>
<dbReference type="HAMAP" id="MF_00011">
    <property type="entry name" value="Adenylosucc_synth"/>
    <property type="match status" value="1"/>
</dbReference>
<comment type="similarity">
    <text evidence="8 10">Belongs to the adenylosuccinate synthetase family.</text>
</comment>
<evidence type="ECO:0000256" key="1">
    <source>
        <dbReference type="ARBA" id="ARBA00011738"/>
    </source>
</evidence>
<feature type="binding site" evidence="8">
    <location>
        <begin position="329"/>
        <end position="331"/>
    </location>
    <ligand>
        <name>GTP</name>
        <dbReference type="ChEBI" id="CHEBI:37565"/>
    </ligand>
</feature>
<dbReference type="InterPro" id="IPR033128">
    <property type="entry name" value="Adenylosuccin_syn_Lys_AS"/>
</dbReference>
<comment type="function">
    <text evidence="8">Plays an important role in the de novo pathway of purine nucleotide biosynthesis. Catalyzes the first committed step in the biosynthesis of AMP from IMP.</text>
</comment>
<comment type="pathway">
    <text evidence="8 10">Purine metabolism; AMP biosynthesis via de novo pathway; AMP from IMP: step 1/2.</text>
</comment>
<dbReference type="InterPro" id="IPR042111">
    <property type="entry name" value="Adenylosuccinate_synth_dom3"/>
</dbReference>
<name>A0A844G5T8_9BACT</name>
<dbReference type="SMART" id="SM00788">
    <property type="entry name" value="Adenylsucc_synt"/>
    <property type="match status" value="1"/>
</dbReference>
<dbReference type="AlphaFoldDB" id="A0A844G5T8"/>
<feature type="binding site" evidence="8">
    <location>
        <begin position="40"/>
        <end position="42"/>
    </location>
    <ligand>
        <name>GTP</name>
        <dbReference type="ChEBI" id="CHEBI:37565"/>
    </ligand>
</feature>
<dbReference type="GO" id="GO:0044208">
    <property type="term" value="P:'de novo' AMP biosynthetic process"/>
    <property type="evidence" value="ECO:0007669"/>
    <property type="project" value="UniProtKB-UniRule"/>
</dbReference>
<dbReference type="PROSITE" id="PS01266">
    <property type="entry name" value="ADENYLOSUCCIN_SYN_1"/>
    <property type="match status" value="1"/>
</dbReference>
<dbReference type="InterPro" id="IPR042110">
    <property type="entry name" value="Adenylosuccinate_synth_dom2"/>
</dbReference>
<dbReference type="SUPFAM" id="SSF52540">
    <property type="entry name" value="P-loop containing nucleoside triphosphate hydrolases"/>
    <property type="match status" value="1"/>
</dbReference>
<comment type="subcellular location">
    <subcellularLocation>
        <location evidence="8">Cytoplasm</location>
    </subcellularLocation>
</comment>
<feature type="active site" description="Proton acceptor" evidence="8">
    <location>
        <position position="13"/>
    </location>
</feature>
<dbReference type="PROSITE" id="PS00513">
    <property type="entry name" value="ADENYLOSUCCIN_SYN_2"/>
    <property type="match status" value="1"/>
</dbReference>
<dbReference type="PANTHER" id="PTHR11846">
    <property type="entry name" value="ADENYLOSUCCINATE SYNTHETASE"/>
    <property type="match status" value="1"/>
</dbReference>
<dbReference type="Proteomes" id="UP000435649">
    <property type="component" value="Unassembled WGS sequence"/>
</dbReference>
<feature type="binding site" evidence="8">
    <location>
        <begin position="411"/>
        <end position="413"/>
    </location>
    <ligand>
        <name>GTP</name>
        <dbReference type="ChEBI" id="CHEBI:37565"/>
    </ligand>
</feature>
<feature type="binding site" description="in other chain" evidence="8">
    <location>
        <begin position="38"/>
        <end position="41"/>
    </location>
    <ligand>
        <name>IMP</name>
        <dbReference type="ChEBI" id="CHEBI:58053"/>
        <note>ligand shared between dimeric partners</note>
    </ligand>
</feature>
<evidence type="ECO:0000256" key="4">
    <source>
        <dbReference type="ARBA" id="ARBA00022741"/>
    </source>
</evidence>
<feature type="binding site" description="in other chain" evidence="8">
    <location>
        <position position="237"/>
    </location>
    <ligand>
        <name>IMP</name>
        <dbReference type="ChEBI" id="CHEBI:58053"/>
        <note>ligand shared between dimeric partners</note>
    </ligand>
</feature>
<proteinExistence type="inferred from homology"/>
<keyword evidence="4 8" id="KW-0547">Nucleotide-binding</keyword>
<keyword evidence="5 8" id="KW-0658">Purine biosynthesis</keyword>
<dbReference type="InterPro" id="IPR001114">
    <property type="entry name" value="Adenylosuccinate_synthetase"/>
</dbReference>
<dbReference type="NCBIfam" id="NF002223">
    <property type="entry name" value="PRK01117.1"/>
    <property type="match status" value="1"/>
</dbReference>
<dbReference type="EC" id="6.3.4.4" evidence="8 10"/>
<feature type="binding site" evidence="8">
    <location>
        <begin position="12"/>
        <end position="18"/>
    </location>
    <ligand>
        <name>GTP</name>
        <dbReference type="ChEBI" id="CHEBI:37565"/>
    </ligand>
</feature>